<dbReference type="InterPro" id="IPR051800">
    <property type="entry name" value="PqiA-PqiB_transport"/>
</dbReference>
<proteinExistence type="predicted"/>
<dbReference type="RefSeq" id="WP_068444302.1">
    <property type="nucleotide sequence ID" value="NZ_LXEW01000003.1"/>
</dbReference>
<dbReference type="Pfam" id="PF02470">
    <property type="entry name" value="MlaD"/>
    <property type="match status" value="5"/>
</dbReference>
<feature type="transmembrane region" description="Helical" evidence="7">
    <location>
        <begin position="28"/>
        <end position="48"/>
    </location>
</feature>
<protein>
    <submittedName>
        <fullName evidence="9">Paraquat-inducible protein B</fullName>
    </submittedName>
</protein>
<dbReference type="EMBL" id="LXEW01000003">
    <property type="protein sequence ID" value="OAT54954.1"/>
    <property type="molecule type" value="Genomic_DNA"/>
</dbReference>
<evidence type="ECO:0000256" key="4">
    <source>
        <dbReference type="ARBA" id="ARBA00022692"/>
    </source>
</evidence>
<evidence type="ECO:0000256" key="1">
    <source>
        <dbReference type="ARBA" id="ARBA00004533"/>
    </source>
</evidence>
<evidence type="ECO:0000256" key="7">
    <source>
        <dbReference type="SAM" id="Phobius"/>
    </source>
</evidence>
<dbReference type="PANTHER" id="PTHR30462">
    <property type="entry name" value="INTERMEMBRANE TRANSPORT PROTEIN PQIB-RELATED"/>
    <property type="match status" value="1"/>
</dbReference>
<dbReference type="OrthoDB" id="9806984at2"/>
<feature type="domain" description="Mce/MlaD" evidence="8">
    <location>
        <begin position="51"/>
        <end position="141"/>
    </location>
</feature>
<sequence>MENQNQQTDTSDITEEVILRKRARISPFWLLPLVAIFIAGWLLFQYWVDKGTEITIEFSSAPGVVANRTPIRYQGVEVGMVQSVTISKDLKSIIVTASINKDMRSALTSGTKFWLVTPKASLAGVSGLDALVGGNYIGMLPNEGNEQSQFIAQDTPPQLNIDDGELLIYLTAKDLGSLNENSAIYYRKVPVGYISDYSVLPNDKGVSIAAVIKKRYANLVREKSQFWNVSGVEGDFNLNSGASIKMESLSAVINGAVSFDSPADSLPAQEGQQFVLQSTKQDVKQLEQQGKETLHLSLWAQDTYGVNSEQPIVYRGIKIGEVLQRHLSDEKVNFDIAIFDEYRYLITRDSKFVANSRVDLQLGLNGIQFQGATPQEWLDGGIHLLPGKDIEKGKKALPENFPLYRSDENAKSGILGSAPPTTIKLNATSLPDIQTGSVVLYRQFAVGKIIAIKPTDKGFEVNIHISSQYRHLLTDKSVFWAEGGAKVQLNGNGLTVQAAPLSRAISGAISFDNLQSGSPDSVRQHTLFPTETSAKAIGSAVTLTTFDASKLSEGMPIRYLGINIGQIESLKLSADNREVKAKAILYPEYVEAFTKIGSRFAVVTPELSPSGVNNLDTLLQPYISAEPGRDNKNRYQFELQTANITDSRYLDGLTIYLDASEAGSIQVGTPILFRGLEIGTVTGLYLGELSDRVYVATRIGKEYQYLVRDNTQFWLSSGYNLAFGLTGGVIKSGTFKQFVRGGISLATPPTVPLSPKAKAEQHFILKLEPPSDWLDWGTSIPKK</sequence>
<dbReference type="InterPro" id="IPR003399">
    <property type="entry name" value="Mce/MlaD"/>
</dbReference>
<reference evidence="9 10" key="1">
    <citation type="submission" date="2016-04" db="EMBL/GenBank/DDBJ databases">
        <title>ATOL: Assembling a taxonomically balanced genome-scale reconstruction of the evolutionary history of the Enterobacteriaceae.</title>
        <authorList>
            <person name="Plunkett G.III."/>
            <person name="Neeno-Eckwall E.C."/>
            <person name="Glasner J.D."/>
            <person name="Perna N.T."/>
        </authorList>
    </citation>
    <scope>NUCLEOTIDE SEQUENCE [LARGE SCALE GENOMIC DNA]</scope>
    <source>
        <strain evidence="9 10">ATCC 35613</strain>
    </source>
</reference>
<name>A0A1B7K4K8_9GAMM</name>
<keyword evidence="6 7" id="KW-0472">Membrane</keyword>
<evidence type="ECO:0000256" key="3">
    <source>
        <dbReference type="ARBA" id="ARBA00022519"/>
    </source>
</evidence>
<feature type="domain" description="Mce/MlaD" evidence="8">
    <location>
        <begin position="652"/>
        <end position="716"/>
    </location>
</feature>
<feature type="domain" description="Mce/MlaD" evidence="8">
    <location>
        <begin position="420"/>
        <end position="495"/>
    </location>
</feature>
<evidence type="ECO:0000313" key="10">
    <source>
        <dbReference type="Proteomes" id="UP000078224"/>
    </source>
</evidence>
<comment type="subcellular location">
    <subcellularLocation>
        <location evidence="1">Cell inner membrane</location>
    </subcellularLocation>
</comment>
<keyword evidence="5 7" id="KW-1133">Transmembrane helix</keyword>
<evidence type="ECO:0000256" key="5">
    <source>
        <dbReference type="ARBA" id="ARBA00022989"/>
    </source>
</evidence>
<dbReference type="Proteomes" id="UP000078224">
    <property type="component" value="Unassembled WGS sequence"/>
</dbReference>
<evidence type="ECO:0000259" key="8">
    <source>
        <dbReference type="Pfam" id="PF02470"/>
    </source>
</evidence>
<feature type="domain" description="Mce/MlaD" evidence="8">
    <location>
        <begin position="540"/>
        <end position="628"/>
    </location>
</feature>
<keyword evidence="4 7" id="KW-0812">Transmembrane</keyword>
<gene>
    <name evidence="9" type="ORF">M998_0103</name>
</gene>
<dbReference type="GO" id="GO:0005886">
    <property type="term" value="C:plasma membrane"/>
    <property type="evidence" value="ECO:0007669"/>
    <property type="project" value="UniProtKB-SubCell"/>
</dbReference>
<dbReference type="PATRIC" id="fig|1354272.4.peg.108"/>
<accession>A0A1B7K4K8</accession>
<feature type="domain" description="Mce/MlaD" evidence="8">
    <location>
        <begin position="168"/>
        <end position="225"/>
    </location>
</feature>
<keyword evidence="10" id="KW-1185">Reference proteome</keyword>
<keyword evidence="3" id="KW-0997">Cell inner membrane</keyword>
<evidence type="ECO:0000256" key="6">
    <source>
        <dbReference type="ARBA" id="ARBA00023136"/>
    </source>
</evidence>
<keyword evidence="2" id="KW-1003">Cell membrane</keyword>
<evidence type="ECO:0000313" key="9">
    <source>
        <dbReference type="EMBL" id="OAT54954.1"/>
    </source>
</evidence>
<organism evidence="9 10">
    <name type="scientific">Providencia heimbachae ATCC 35613</name>
    <dbReference type="NCBI Taxonomy" id="1354272"/>
    <lineage>
        <taxon>Bacteria</taxon>
        <taxon>Pseudomonadati</taxon>
        <taxon>Pseudomonadota</taxon>
        <taxon>Gammaproteobacteria</taxon>
        <taxon>Enterobacterales</taxon>
        <taxon>Morganellaceae</taxon>
        <taxon>Providencia</taxon>
    </lineage>
</organism>
<dbReference type="AlphaFoldDB" id="A0A1B7K4K8"/>
<comment type="caution">
    <text evidence="9">The sequence shown here is derived from an EMBL/GenBank/DDBJ whole genome shotgun (WGS) entry which is preliminary data.</text>
</comment>
<dbReference type="PANTHER" id="PTHR30462:SF0">
    <property type="entry name" value="INTERMEMBRANE TRANSPORT PROTEIN YEBT"/>
    <property type="match status" value="1"/>
</dbReference>
<evidence type="ECO:0000256" key="2">
    <source>
        <dbReference type="ARBA" id="ARBA00022475"/>
    </source>
</evidence>